<reference evidence="5 6" key="1">
    <citation type="journal article" date="2024" name="J. Plant Pathol.">
        <title>Sequence and assembly of the genome of Seiridium unicorne, isolate CBS 538.82, causal agent of cypress canker disease.</title>
        <authorList>
            <person name="Scali E."/>
            <person name="Rocca G.D."/>
            <person name="Danti R."/>
            <person name="Garbelotto M."/>
            <person name="Barberini S."/>
            <person name="Baroncelli R."/>
            <person name="Emiliani G."/>
        </authorList>
    </citation>
    <scope>NUCLEOTIDE SEQUENCE [LARGE SCALE GENOMIC DNA]</scope>
    <source>
        <strain evidence="5 6">BM-138-508</strain>
    </source>
</reference>
<dbReference type="EMBL" id="JARVKF010000039">
    <property type="protein sequence ID" value="KAK9424408.1"/>
    <property type="molecule type" value="Genomic_DNA"/>
</dbReference>
<organism evidence="5 6">
    <name type="scientific">Seiridium unicorne</name>
    <dbReference type="NCBI Taxonomy" id="138068"/>
    <lineage>
        <taxon>Eukaryota</taxon>
        <taxon>Fungi</taxon>
        <taxon>Dikarya</taxon>
        <taxon>Ascomycota</taxon>
        <taxon>Pezizomycotina</taxon>
        <taxon>Sordariomycetes</taxon>
        <taxon>Xylariomycetidae</taxon>
        <taxon>Amphisphaeriales</taxon>
        <taxon>Sporocadaceae</taxon>
        <taxon>Seiridium</taxon>
    </lineage>
</organism>
<gene>
    <name evidence="5" type="ORF">SUNI508_13648</name>
</gene>
<dbReference type="Proteomes" id="UP001408356">
    <property type="component" value="Unassembled WGS sequence"/>
</dbReference>
<keyword evidence="4" id="KW-0539">Nucleus</keyword>
<keyword evidence="6" id="KW-1185">Reference proteome</keyword>
<evidence type="ECO:0000256" key="1">
    <source>
        <dbReference type="ARBA" id="ARBA00004123"/>
    </source>
</evidence>
<dbReference type="PANTHER" id="PTHR21277">
    <property type="entry name" value="TRANSCRIPTIONAL ADAPTER 1"/>
    <property type="match status" value="1"/>
</dbReference>
<comment type="subcellular location">
    <subcellularLocation>
        <location evidence="1">Nucleus</location>
    </subcellularLocation>
</comment>
<proteinExistence type="predicted"/>
<comment type="caution">
    <text evidence="5">The sequence shown here is derived from an EMBL/GenBank/DDBJ whole genome shotgun (WGS) entry which is preliminary data.</text>
</comment>
<protein>
    <submittedName>
        <fullName evidence="5">Transcriptional regulator of RNA polII, SAGA, subunit-domain-containing protein</fullName>
    </submittedName>
</protein>
<keyword evidence="3" id="KW-0804">Transcription</keyword>
<evidence type="ECO:0000256" key="2">
    <source>
        <dbReference type="ARBA" id="ARBA00023015"/>
    </source>
</evidence>
<keyword evidence="2" id="KW-0805">Transcription regulation</keyword>
<evidence type="ECO:0000313" key="6">
    <source>
        <dbReference type="Proteomes" id="UP001408356"/>
    </source>
</evidence>
<evidence type="ECO:0000313" key="5">
    <source>
        <dbReference type="EMBL" id="KAK9424408.1"/>
    </source>
</evidence>
<dbReference type="Pfam" id="PF12767">
    <property type="entry name" value="SAGA-Tad1"/>
    <property type="match status" value="1"/>
</dbReference>
<evidence type="ECO:0000256" key="3">
    <source>
        <dbReference type="ARBA" id="ARBA00023163"/>
    </source>
</evidence>
<dbReference type="InterPro" id="IPR024738">
    <property type="entry name" value="Hfi1/Tada1"/>
</dbReference>
<evidence type="ECO:0000256" key="4">
    <source>
        <dbReference type="ARBA" id="ARBA00023242"/>
    </source>
</evidence>
<accession>A0ABR2VCT3</accession>
<name>A0ABR2VCT3_9PEZI</name>
<sequence>MPDIDPAALSRPSVSLSTPVMKTITVSTPATKPKTSQIIPPRIDLEPLYAALKSAIGPEQWTIYKESTTQFMLGRLNQAEYSERIDPILASPNGEKDHLHNQLLAAIYGNLTREMPDVGLAPWVSANDKPTTGVGAKPVTGDAAERRLKGEVMQLPTRDRRRLKELGHNDFDPYESMANMFSEHHRGKPLRAPEVLPSATGGLNKMNWDLEIKKRFQQPLAVESGEFPDIGMIEGRMLPFCYEAGLVNGHTPEAAQLLTIATETFIKELLSSVYTRTRSNGPGESGSAGFGAGAGWIQTRKYQRQLRREEAALMRGELSKDKSGLLPIEAKAASERPPLNMADLRLALDIGDCGLGSIPIVTTSVIYNYREGELEHWNDYSFINDWQPPEFDEGELSDIGPKALTNGDVHAEPMDIDEQWGWEGTDAADMQQLDSVLDSCLAVGF</sequence>
<dbReference type="PANTHER" id="PTHR21277:SF5">
    <property type="entry name" value="TRANSCRIPTIONAL ADAPTER 1"/>
    <property type="match status" value="1"/>
</dbReference>